<dbReference type="EMBL" id="GGEC01066521">
    <property type="protein sequence ID" value="MBX47005.1"/>
    <property type="molecule type" value="Transcribed_RNA"/>
</dbReference>
<proteinExistence type="predicted"/>
<evidence type="ECO:0000313" key="1">
    <source>
        <dbReference type="EMBL" id="MBX47005.1"/>
    </source>
</evidence>
<sequence length="15" mass="1739">MGLANEYKKNLILMT</sequence>
<accession>A0A2P2NX17</accession>
<name>A0A2P2NX17_RHIMU</name>
<protein>
    <submittedName>
        <fullName evidence="1">Uncharacterized protein</fullName>
    </submittedName>
</protein>
<organism evidence="1">
    <name type="scientific">Rhizophora mucronata</name>
    <name type="common">Asiatic mangrove</name>
    <dbReference type="NCBI Taxonomy" id="61149"/>
    <lineage>
        <taxon>Eukaryota</taxon>
        <taxon>Viridiplantae</taxon>
        <taxon>Streptophyta</taxon>
        <taxon>Embryophyta</taxon>
        <taxon>Tracheophyta</taxon>
        <taxon>Spermatophyta</taxon>
        <taxon>Magnoliopsida</taxon>
        <taxon>eudicotyledons</taxon>
        <taxon>Gunneridae</taxon>
        <taxon>Pentapetalae</taxon>
        <taxon>rosids</taxon>
        <taxon>fabids</taxon>
        <taxon>Malpighiales</taxon>
        <taxon>Rhizophoraceae</taxon>
        <taxon>Rhizophora</taxon>
    </lineage>
</organism>
<reference evidence="1" key="1">
    <citation type="submission" date="2018-02" db="EMBL/GenBank/DDBJ databases">
        <title>Rhizophora mucronata_Transcriptome.</title>
        <authorList>
            <person name="Meera S.P."/>
            <person name="Sreeshan A."/>
            <person name="Augustine A."/>
        </authorList>
    </citation>
    <scope>NUCLEOTIDE SEQUENCE</scope>
    <source>
        <tissue evidence="1">Leaf</tissue>
    </source>
</reference>